<accession>A0ABQ4R5X4</accession>
<sequence>MIWQYLGESRVDGGFTLMMSLIIGDIELS</sequence>
<name>A0ABQ4R5X4_9HYPH</name>
<gene>
    <name evidence="1" type="ORF">OPKNFCMD_4924</name>
</gene>
<keyword evidence="2" id="KW-1185">Reference proteome</keyword>
<protein>
    <submittedName>
        <fullName evidence="1">Uncharacterized protein</fullName>
    </submittedName>
</protein>
<evidence type="ECO:0000313" key="1">
    <source>
        <dbReference type="EMBL" id="GJD52162.1"/>
    </source>
</evidence>
<comment type="caution">
    <text evidence="1">The sequence shown here is derived from an EMBL/GenBank/DDBJ whole genome shotgun (WGS) entry which is preliminary data.</text>
</comment>
<evidence type="ECO:0000313" key="2">
    <source>
        <dbReference type="Proteomes" id="UP001055167"/>
    </source>
</evidence>
<dbReference type="Proteomes" id="UP001055167">
    <property type="component" value="Unassembled WGS sequence"/>
</dbReference>
<organism evidence="1 2">
    <name type="scientific">Methylobacterium crusticola</name>
    <dbReference type="NCBI Taxonomy" id="1697972"/>
    <lineage>
        <taxon>Bacteria</taxon>
        <taxon>Pseudomonadati</taxon>
        <taxon>Pseudomonadota</taxon>
        <taxon>Alphaproteobacteria</taxon>
        <taxon>Hyphomicrobiales</taxon>
        <taxon>Methylobacteriaceae</taxon>
        <taxon>Methylobacterium</taxon>
    </lineage>
</organism>
<proteinExistence type="predicted"/>
<dbReference type="EMBL" id="BPQH01000017">
    <property type="protein sequence ID" value="GJD52162.1"/>
    <property type="molecule type" value="Genomic_DNA"/>
</dbReference>
<reference evidence="1" key="2">
    <citation type="submission" date="2021-08" db="EMBL/GenBank/DDBJ databases">
        <authorList>
            <person name="Tani A."/>
            <person name="Ola A."/>
            <person name="Ogura Y."/>
            <person name="Katsura K."/>
            <person name="Hayashi T."/>
        </authorList>
    </citation>
    <scope>NUCLEOTIDE SEQUENCE</scope>
    <source>
        <strain evidence="1">KCTC 52305</strain>
    </source>
</reference>
<reference evidence="1" key="1">
    <citation type="journal article" date="2021" name="Front. Microbiol.">
        <title>Comprehensive Comparative Genomics and Phenotyping of Methylobacterium Species.</title>
        <authorList>
            <person name="Alessa O."/>
            <person name="Ogura Y."/>
            <person name="Fujitani Y."/>
            <person name="Takami H."/>
            <person name="Hayashi T."/>
            <person name="Sahin N."/>
            <person name="Tani A."/>
        </authorList>
    </citation>
    <scope>NUCLEOTIDE SEQUENCE</scope>
    <source>
        <strain evidence="1">KCTC 52305</strain>
    </source>
</reference>